<feature type="binding site" evidence="3">
    <location>
        <begin position="193"/>
        <end position="196"/>
    </location>
    <ligand>
        <name>substrate</name>
    </ligand>
</feature>
<dbReference type="STRING" id="283909.R7TCD6"/>
<evidence type="ECO:0000256" key="4">
    <source>
        <dbReference type="PIRSR" id="PIRSR600246-3"/>
    </source>
</evidence>
<proteinExistence type="inferred from homology"/>
<dbReference type="Gene3D" id="3.60.20.30">
    <property type="entry name" value="(Glycosyl)asparaginase"/>
    <property type="match status" value="1"/>
</dbReference>
<dbReference type="EMBL" id="KB310536">
    <property type="protein sequence ID" value="ELT91383.1"/>
    <property type="molecule type" value="Genomic_DNA"/>
</dbReference>
<dbReference type="InterPro" id="IPR000246">
    <property type="entry name" value="Peptidase_T2"/>
</dbReference>
<dbReference type="Pfam" id="PF01112">
    <property type="entry name" value="Asparaginase_2"/>
    <property type="match status" value="2"/>
</dbReference>
<evidence type="ECO:0000256" key="3">
    <source>
        <dbReference type="PIRSR" id="PIRSR600246-2"/>
    </source>
</evidence>
<evidence type="ECO:0008006" key="8">
    <source>
        <dbReference type="Google" id="ProtNLM"/>
    </source>
</evidence>
<dbReference type="Proteomes" id="UP000014760">
    <property type="component" value="Unassembled WGS sequence"/>
</dbReference>
<name>R7TCD6_CAPTE</name>
<dbReference type="PANTHER" id="PTHR10188">
    <property type="entry name" value="L-ASPARAGINASE"/>
    <property type="match status" value="1"/>
</dbReference>
<reference evidence="6" key="3">
    <citation type="submission" date="2015-06" db="UniProtKB">
        <authorList>
            <consortium name="EnsemblMetazoa"/>
        </authorList>
    </citation>
    <scope>IDENTIFICATION</scope>
</reference>
<dbReference type="CDD" id="cd04513">
    <property type="entry name" value="Glycosylasparaginase"/>
    <property type="match status" value="1"/>
</dbReference>
<dbReference type="GO" id="GO:0003948">
    <property type="term" value="F:N4-(beta-N-acetylglucosaminyl)-L-asparaginase activity"/>
    <property type="evidence" value="ECO:0007669"/>
    <property type="project" value="TreeGrafter"/>
</dbReference>
<dbReference type="AlphaFoldDB" id="R7TCD6"/>
<dbReference type="HOGENOM" id="CLU_021603_0_1_1"/>
<accession>R7TCD6</accession>
<protein>
    <recommendedName>
        <fullName evidence="8">N(4)-(Beta-N-acetylglucosaminyl)-L-asparaginase</fullName>
    </recommendedName>
</protein>
<dbReference type="FunFam" id="3.60.20.30:FF:000005">
    <property type="entry name" value="N(4)-(Beta-N-acetylglucosaminyl)-L-asparaginase"/>
    <property type="match status" value="1"/>
</dbReference>
<gene>
    <name evidence="5" type="ORF">CAPTEDRAFT_191352</name>
</gene>
<dbReference type="PANTHER" id="PTHR10188:SF16">
    <property type="entry name" value="N(4)-(BETA-N-ACETYLGLUCOSAMINYL)-L-ASPARAGINASE-LIKE"/>
    <property type="match status" value="1"/>
</dbReference>
<evidence type="ECO:0000256" key="1">
    <source>
        <dbReference type="ARBA" id="ARBA00010872"/>
    </source>
</evidence>
<evidence type="ECO:0000313" key="7">
    <source>
        <dbReference type="Proteomes" id="UP000014760"/>
    </source>
</evidence>
<evidence type="ECO:0000313" key="5">
    <source>
        <dbReference type="EMBL" id="ELT91383.1"/>
    </source>
</evidence>
<sequence length="299" mass="31487">MKASVATWSFGLKAVQKSKENLCSGKLSLDATEYALARVENDVSTGVYIVGRGGFPNADGFLECDAALMDGNSLKFGAVMALRGIATPSRVARRVLENSPHSILVGEGAQQFALSQGFTVEKEEDLNASSSEFVMTSGHSDTLGVINLDASGNIVAGVSTSGMPGKHPGRVGDSPLPGGGLYADDRIGAASCTGDGDQILPFCPSLKAVLKMGQGMTPNAACESVIKEIAERIFPKEMFEIGIVALSVEGEYGAAGSLKRWRDIITGTEYKGFPYAVWNSDHCIEPTIKVVHSCLSTEQ</sequence>
<feature type="binding site" evidence="3">
    <location>
        <begin position="170"/>
        <end position="173"/>
    </location>
    <ligand>
        <name>substrate</name>
    </ligand>
</feature>
<dbReference type="GO" id="GO:0005737">
    <property type="term" value="C:cytoplasm"/>
    <property type="evidence" value="ECO:0007669"/>
    <property type="project" value="TreeGrafter"/>
</dbReference>
<feature type="active site" description="Nucleophile" evidence="2">
    <location>
        <position position="142"/>
    </location>
</feature>
<evidence type="ECO:0000256" key="2">
    <source>
        <dbReference type="PIRSR" id="PIRSR600246-1"/>
    </source>
</evidence>
<dbReference type="SUPFAM" id="SSF56235">
    <property type="entry name" value="N-terminal nucleophile aminohydrolases (Ntn hydrolases)"/>
    <property type="match status" value="1"/>
</dbReference>
<dbReference type="EMBL" id="AMQN01013840">
    <property type="status" value="NOT_ANNOTATED_CDS"/>
    <property type="molecule type" value="Genomic_DNA"/>
</dbReference>
<dbReference type="OrthoDB" id="2262349at2759"/>
<dbReference type="OMA" id="DKIMCHC"/>
<keyword evidence="7" id="KW-1185">Reference proteome</keyword>
<organism evidence="5">
    <name type="scientific">Capitella teleta</name>
    <name type="common">Polychaete worm</name>
    <dbReference type="NCBI Taxonomy" id="283909"/>
    <lineage>
        <taxon>Eukaryota</taxon>
        <taxon>Metazoa</taxon>
        <taxon>Spiralia</taxon>
        <taxon>Lophotrochozoa</taxon>
        <taxon>Annelida</taxon>
        <taxon>Polychaeta</taxon>
        <taxon>Sedentaria</taxon>
        <taxon>Scolecida</taxon>
        <taxon>Capitellidae</taxon>
        <taxon>Capitella</taxon>
    </lineage>
</organism>
<reference evidence="5 7" key="2">
    <citation type="journal article" date="2013" name="Nature">
        <title>Insights into bilaterian evolution from three spiralian genomes.</title>
        <authorList>
            <person name="Simakov O."/>
            <person name="Marletaz F."/>
            <person name="Cho S.J."/>
            <person name="Edsinger-Gonzales E."/>
            <person name="Havlak P."/>
            <person name="Hellsten U."/>
            <person name="Kuo D.H."/>
            <person name="Larsson T."/>
            <person name="Lv J."/>
            <person name="Arendt D."/>
            <person name="Savage R."/>
            <person name="Osoegawa K."/>
            <person name="de Jong P."/>
            <person name="Grimwood J."/>
            <person name="Chapman J.A."/>
            <person name="Shapiro H."/>
            <person name="Aerts A."/>
            <person name="Otillar R.P."/>
            <person name="Terry A.Y."/>
            <person name="Boore J.L."/>
            <person name="Grigoriev I.V."/>
            <person name="Lindberg D.R."/>
            <person name="Seaver E.C."/>
            <person name="Weisblat D.A."/>
            <person name="Putnam N.H."/>
            <person name="Rokhsar D.S."/>
        </authorList>
    </citation>
    <scope>NUCLEOTIDE SEQUENCE</scope>
    <source>
        <strain evidence="5 7">I ESC-2004</strain>
    </source>
</reference>
<dbReference type="InterPro" id="IPR029055">
    <property type="entry name" value="Ntn_hydrolases_N"/>
</dbReference>
<dbReference type="EnsemblMetazoa" id="CapteT191352">
    <property type="protein sequence ID" value="CapteP191352"/>
    <property type="gene ID" value="CapteG191352"/>
</dbReference>
<reference evidence="7" key="1">
    <citation type="submission" date="2012-12" db="EMBL/GenBank/DDBJ databases">
        <authorList>
            <person name="Hellsten U."/>
            <person name="Grimwood J."/>
            <person name="Chapman J.A."/>
            <person name="Shapiro H."/>
            <person name="Aerts A."/>
            <person name="Otillar R.P."/>
            <person name="Terry A.Y."/>
            <person name="Boore J.L."/>
            <person name="Simakov O."/>
            <person name="Marletaz F."/>
            <person name="Cho S.-J."/>
            <person name="Edsinger-Gonzales E."/>
            <person name="Havlak P."/>
            <person name="Kuo D.-H."/>
            <person name="Larsson T."/>
            <person name="Lv J."/>
            <person name="Arendt D."/>
            <person name="Savage R."/>
            <person name="Osoegawa K."/>
            <person name="de Jong P."/>
            <person name="Lindberg D.R."/>
            <person name="Seaver E.C."/>
            <person name="Weisblat D.A."/>
            <person name="Putnam N.H."/>
            <person name="Grigoriev I.V."/>
            <person name="Rokhsar D.S."/>
        </authorList>
    </citation>
    <scope>NUCLEOTIDE SEQUENCE</scope>
    <source>
        <strain evidence="7">I ESC-2004</strain>
    </source>
</reference>
<comment type="similarity">
    <text evidence="1">Belongs to the Ntn-hydrolase family.</text>
</comment>
<feature type="site" description="Cleavage; by autolysis" evidence="4">
    <location>
        <begin position="141"/>
        <end position="142"/>
    </location>
</feature>
<evidence type="ECO:0000313" key="6">
    <source>
        <dbReference type="EnsemblMetazoa" id="CapteP191352"/>
    </source>
</evidence>